<dbReference type="RefSeq" id="WP_161826312.1">
    <property type="nucleotide sequence ID" value="NZ_WVIC01000034.1"/>
</dbReference>
<dbReference type="EMBL" id="WVIC01000034">
    <property type="protein sequence ID" value="NCJ07832.1"/>
    <property type="molecule type" value="Genomic_DNA"/>
</dbReference>
<name>A0A8K2A1M9_9CYAN</name>
<dbReference type="AlphaFoldDB" id="A0A8K2A1M9"/>
<evidence type="ECO:0000313" key="1">
    <source>
        <dbReference type="EMBL" id="NCJ07832.1"/>
    </source>
</evidence>
<dbReference type="Proteomes" id="UP000607397">
    <property type="component" value="Unassembled WGS sequence"/>
</dbReference>
<evidence type="ECO:0000313" key="2">
    <source>
        <dbReference type="Proteomes" id="UP000607397"/>
    </source>
</evidence>
<accession>A0A8K2A1M9</accession>
<gene>
    <name evidence="1" type="ORF">GS597_15210</name>
</gene>
<comment type="caution">
    <text evidence="1">The sequence shown here is derived from an EMBL/GenBank/DDBJ whole genome shotgun (WGS) entry which is preliminary data.</text>
</comment>
<keyword evidence="2" id="KW-1185">Reference proteome</keyword>
<organism evidence="1 2">
    <name type="scientific">Petrachloros mirabilis ULC683</name>
    <dbReference type="NCBI Taxonomy" id="2781853"/>
    <lineage>
        <taxon>Bacteria</taxon>
        <taxon>Bacillati</taxon>
        <taxon>Cyanobacteriota</taxon>
        <taxon>Cyanophyceae</taxon>
        <taxon>Synechococcales</taxon>
        <taxon>Petrachlorosaceae</taxon>
        <taxon>Petrachloros</taxon>
        <taxon>Petrachloros mirabilis</taxon>
    </lineage>
</organism>
<sequence length="96" mass="11106">MKFRLILTYEAQVALQQLQDVAPKKYKKVLKTLGLMEINLRHPGLRTHKYESLQGPNQEDVFEAYVENRTPGAYRVFWFYGPEAGQITILAITSHP</sequence>
<reference evidence="1" key="1">
    <citation type="submission" date="2019-12" db="EMBL/GenBank/DDBJ databases">
        <title>High-Quality draft genome sequences of three cyanobacteria isolated from the limestone walls of the Old Cathedral of Coimbra.</title>
        <authorList>
            <person name="Tiago I."/>
            <person name="Soares F."/>
            <person name="Portugal A."/>
        </authorList>
    </citation>
    <scope>NUCLEOTIDE SEQUENCE [LARGE SCALE GENOMIC DNA]</scope>
    <source>
        <strain evidence="1">C</strain>
    </source>
</reference>
<protein>
    <submittedName>
        <fullName evidence="1">Uncharacterized protein</fullName>
    </submittedName>
</protein>
<proteinExistence type="predicted"/>